<comment type="subcellular location">
    <subcellularLocation>
        <location evidence="5">Cytoplasm</location>
    </subcellularLocation>
</comment>
<dbReference type="GO" id="GO:0045947">
    <property type="term" value="P:negative regulation of translational initiation"/>
    <property type="evidence" value="ECO:0007669"/>
    <property type="project" value="UniProtKB-UniRule"/>
</dbReference>
<gene>
    <name evidence="5 6" type="primary">csrA</name>
    <name evidence="6" type="ORF">NITMOv2_2174</name>
</gene>
<evidence type="ECO:0000313" key="6">
    <source>
        <dbReference type="EMBL" id="ALA58591.1"/>
    </source>
</evidence>
<evidence type="ECO:0000256" key="1">
    <source>
        <dbReference type="ARBA" id="ARBA00022490"/>
    </source>
</evidence>
<keyword evidence="2 5" id="KW-0678">Repressor</keyword>
<evidence type="ECO:0000256" key="5">
    <source>
        <dbReference type="HAMAP-Rule" id="MF_00167"/>
    </source>
</evidence>
<dbReference type="GO" id="GO:0044781">
    <property type="term" value="P:bacterial-type flagellum organization"/>
    <property type="evidence" value="ECO:0007669"/>
    <property type="project" value="UniProtKB-KW"/>
</dbReference>
<protein>
    <recommendedName>
        <fullName evidence="5">Translational regulator CsrA</fullName>
    </recommendedName>
</protein>
<keyword evidence="4 5" id="KW-0694">RNA-binding</keyword>
<keyword evidence="5" id="KW-1005">Bacterial flagellum biogenesis</keyword>
<dbReference type="NCBIfam" id="NF002469">
    <property type="entry name" value="PRK01712.1"/>
    <property type="match status" value="1"/>
</dbReference>
<evidence type="ECO:0000256" key="4">
    <source>
        <dbReference type="ARBA" id="ARBA00022884"/>
    </source>
</evidence>
<dbReference type="HAMAP" id="MF_00167">
    <property type="entry name" value="CsrA"/>
    <property type="match status" value="1"/>
</dbReference>
<comment type="similarity">
    <text evidence="5">Belongs to the CsrA/RsmA family.</text>
</comment>
<keyword evidence="7" id="KW-1185">Reference proteome</keyword>
<dbReference type="GO" id="GO:0048027">
    <property type="term" value="F:mRNA 5'-UTR binding"/>
    <property type="evidence" value="ECO:0007669"/>
    <property type="project" value="UniProtKB-UniRule"/>
</dbReference>
<dbReference type="RefSeq" id="WP_053379738.1">
    <property type="nucleotide sequence ID" value="NZ_CP011801.1"/>
</dbReference>
<dbReference type="NCBIfam" id="TIGR00202">
    <property type="entry name" value="csrA"/>
    <property type="match status" value="1"/>
</dbReference>
<dbReference type="KEGG" id="nmv:NITMOv2_2174"/>
<dbReference type="GO" id="GO:0006402">
    <property type="term" value="P:mRNA catabolic process"/>
    <property type="evidence" value="ECO:0007669"/>
    <property type="project" value="InterPro"/>
</dbReference>
<sequence>MLVLTRRRGEGVTIGPDIRVIVLGTKGGQVRLGIEAPKTVEVHRDEVHARILSENQLAAQTGVIPLDAFRRLTPPKRRAAQ</sequence>
<keyword evidence="1 5" id="KW-0963">Cytoplasm</keyword>
<comment type="function">
    <text evidence="5">A translational regulator that binds mRNA to regulate translation initiation and/or mRNA stability. Usually binds in the 5'-UTR at or near the Shine-Dalgarno sequence preventing ribosome-binding, thus repressing translation. Its main target seems to be the major flagellin gene, while its function is anatagonized by FliW.</text>
</comment>
<proteinExistence type="inferred from homology"/>
<dbReference type="EMBL" id="CP011801">
    <property type="protein sequence ID" value="ALA58591.1"/>
    <property type="molecule type" value="Genomic_DNA"/>
</dbReference>
<dbReference type="InterPro" id="IPR003751">
    <property type="entry name" value="CsrA"/>
</dbReference>
<dbReference type="GO" id="GO:0006109">
    <property type="term" value="P:regulation of carbohydrate metabolic process"/>
    <property type="evidence" value="ECO:0007669"/>
    <property type="project" value="InterPro"/>
</dbReference>
<keyword evidence="3 5" id="KW-0810">Translation regulation</keyword>
<dbReference type="Pfam" id="PF02599">
    <property type="entry name" value="CsrA"/>
    <property type="match status" value="1"/>
</dbReference>
<dbReference type="PANTHER" id="PTHR34984:SF1">
    <property type="entry name" value="CARBON STORAGE REGULATOR"/>
    <property type="match status" value="1"/>
</dbReference>
<dbReference type="SUPFAM" id="SSF117130">
    <property type="entry name" value="CsrA-like"/>
    <property type="match status" value="1"/>
</dbReference>
<name>A0A0K2GCA1_NITMO</name>
<dbReference type="InterPro" id="IPR036107">
    <property type="entry name" value="CsrA_sf"/>
</dbReference>
<dbReference type="OrthoDB" id="9809061at2"/>
<dbReference type="GO" id="GO:1902208">
    <property type="term" value="P:regulation of bacterial-type flagellum assembly"/>
    <property type="evidence" value="ECO:0007669"/>
    <property type="project" value="UniProtKB-UniRule"/>
</dbReference>
<organism evidence="6 7">
    <name type="scientific">Nitrospira moscoviensis</name>
    <dbReference type="NCBI Taxonomy" id="42253"/>
    <lineage>
        <taxon>Bacteria</taxon>
        <taxon>Pseudomonadati</taxon>
        <taxon>Nitrospirota</taxon>
        <taxon>Nitrospiria</taxon>
        <taxon>Nitrospirales</taxon>
        <taxon>Nitrospiraceae</taxon>
        <taxon>Nitrospira</taxon>
    </lineage>
</organism>
<dbReference type="GO" id="GO:0005829">
    <property type="term" value="C:cytosol"/>
    <property type="evidence" value="ECO:0007669"/>
    <property type="project" value="TreeGrafter"/>
</dbReference>
<dbReference type="FunFam" id="2.60.40.4380:FF:000002">
    <property type="entry name" value="Translational regulator CsrA"/>
    <property type="match status" value="1"/>
</dbReference>
<dbReference type="PANTHER" id="PTHR34984">
    <property type="entry name" value="CARBON STORAGE REGULATOR"/>
    <property type="match status" value="1"/>
</dbReference>
<comment type="subunit">
    <text evidence="5">Homodimer; the beta-strands of each monomer intercalate to form a hydrophobic core, while the alpha-helices form wings that extend away from the core.</text>
</comment>
<dbReference type="AlphaFoldDB" id="A0A0K2GCA1"/>
<dbReference type="PATRIC" id="fig|42253.5.peg.2142"/>
<evidence type="ECO:0000256" key="2">
    <source>
        <dbReference type="ARBA" id="ARBA00022491"/>
    </source>
</evidence>
<accession>A0A0K2GCA1</accession>
<evidence type="ECO:0000256" key="3">
    <source>
        <dbReference type="ARBA" id="ARBA00022845"/>
    </source>
</evidence>
<reference evidence="6 7" key="1">
    <citation type="journal article" date="2015" name="Proc. Natl. Acad. Sci. U.S.A.">
        <title>Expanded metabolic versatility of ubiquitous nitrite-oxidizing bacteria from the genus Nitrospira.</title>
        <authorList>
            <person name="Koch H."/>
            <person name="Lucker S."/>
            <person name="Albertsen M."/>
            <person name="Kitzinger K."/>
            <person name="Herbold C."/>
            <person name="Spieck E."/>
            <person name="Nielsen P.H."/>
            <person name="Wagner M."/>
            <person name="Daims H."/>
        </authorList>
    </citation>
    <scope>NUCLEOTIDE SEQUENCE [LARGE SCALE GENOMIC DNA]</scope>
    <source>
        <strain evidence="6 7">NSP M-1</strain>
    </source>
</reference>
<dbReference type="Proteomes" id="UP000069205">
    <property type="component" value="Chromosome"/>
</dbReference>
<dbReference type="Gene3D" id="2.60.40.4380">
    <property type="entry name" value="Translational regulator CsrA"/>
    <property type="match status" value="1"/>
</dbReference>
<dbReference type="STRING" id="42253.NITMOv2_2174"/>
<evidence type="ECO:0000313" key="7">
    <source>
        <dbReference type="Proteomes" id="UP000069205"/>
    </source>
</evidence>